<organism evidence="4 5">
    <name type="scientific">Pseudokineococcus marinus</name>
    <dbReference type="NCBI Taxonomy" id="351215"/>
    <lineage>
        <taxon>Bacteria</taxon>
        <taxon>Bacillati</taxon>
        <taxon>Actinomycetota</taxon>
        <taxon>Actinomycetes</taxon>
        <taxon>Kineosporiales</taxon>
        <taxon>Kineosporiaceae</taxon>
        <taxon>Pseudokineococcus</taxon>
    </lineage>
</organism>
<dbReference type="CDD" id="cd11614">
    <property type="entry name" value="SAF_CpaB_FlgA_like"/>
    <property type="match status" value="1"/>
</dbReference>
<proteinExistence type="predicted"/>
<comment type="caution">
    <text evidence="4">The sequence shown here is derived from an EMBL/GenBank/DDBJ whole genome shotgun (WGS) entry which is preliminary data.</text>
</comment>
<reference evidence="4 5" key="1">
    <citation type="submission" date="2020-05" db="EMBL/GenBank/DDBJ databases">
        <title>MicrobeNet Type strains.</title>
        <authorList>
            <person name="Nicholson A.C."/>
        </authorList>
    </citation>
    <scope>NUCLEOTIDE SEQUENCE [LARGE SCALE GENOMIC DNA]</scope>
    <source>
        <strain evidence="4 5">JCM 14547</strain>
    </source>
</reference>
<protein>
    <recommendedName>
        <fullName evidence="3">SAF domain-containing protein</fullName>
    </recommendedName>
</protein>
<accession>A0A849BKU7</accession>
<dbReference type="EMBL" id="JABEMA010000201">
    <property type="protein sequence ID" value="NNH23820.1"/>
    <property type="molecule type" value="Genomic_DNA"/>
</dbReference>
<feature type="domain" description="SAF" evidence="3">
    <location>
        <begin position="77"/>
        <end position="140"/>
    </location>
</feature>
<dbReference type="Proteomes" id="UP000555552">
    <property type="component" value="Unassembled WGS sequence"/>
</dbReference>
<dbReference type="SMART" id="SM00858">
    <property type="entry name" value="SAF"/>
    <property type="match status" value="1"/>
</dbReference>
<keyword evidence="5" id="KW-1185">Reference proteome</keyword>
<keyword evidence="2" id="KW-0472">Membrane</keyword>
<name>A0A849BKU7_9ACTN</name>
<feature type="compositionally biased region" description="Basic and acidic residues" evidence="1">
    <location>
        <begin position="1"/>
        <end position="21"/>
    </location>
</feature>
<evidence type="ECO:0000256" key="1">
    <source>
        <dbReference type="SAM" id="MobiDB-lite"/>
    </source>
</evidence>
<feature type="region of interest" description="Disordered" evidence="1">
    <location>
        <begin position="1"/>
        <end position="46"/>
    </location>
</feature>
<evidence type="ECO:0000313" key="5">
    <source>
        <dbReference type="Proteomes" id="UP000555552"/>
    </source>
</evidence>
<dbReference type="AlphaFoldDB" id="A0A849BKU7"/>
<dbReference type="Pfam" id="PF08666">
    <property type="entry name" value="SAF"/>
    <property type="match status" value="1"/>
</dbReference>
<evidence type="ECO:0000313" key="4">
    <source>
        <dbReference type="EMBL" id="NNH23820.1"/>
    </source>
</evidence>
<keyword evidence="2" id="KW-0812">Transmembrane</keyword>
<feature type="transmembrane region" description="Helical" evidence="2">
    <location>
        <begin position="50"/>
        <end position="71"/>
    </location>
</feature>
<dbReference type="InterPro" id="IPR013974">
    <property type="entry name" value="SAF"/>
</dbReference>
<gene>
    <name evidence="4" type="ORF">HLB09_12100</name>
</gene>
<dbReference type="RefSeq" id="WP_171203612.1">
    <property type="nucleotide sequence ID" value="NZ_BAAANP010000024.1"/>
</dbReference>
<evidence type="ECO:0000259" key="3">
    <source>
        <dbReference type="SMART" id="SM00858"/>
    </source>
</evidence>
<keyword evidence="2" id="KW-1133">Transmembrane helix</keyword>
<evidence type="ECO:0000256" key="2">
    <source>
        <dbReference type="SAM" id="Phobius"/>
    </source>
</evidence>
<sequence length="241" mass="24675">MAVSTQDRRGEAQDAQRDRQRARTARGLRSAREAGPGERLPAPPRERRPALAALAVLLVVGGAAVAGLAALRADDRQAVLVAGRDIPVGTLITRDDLVEQQVSAEGVDLVPAAARASVEGRSYAVQEIPAGRILDLQMLNQQDPFGNGDAAVGVPVPPGRVPAQGLQTGDVVQLVRVADGEGDVLVERATVSEVGGGTDDDSVTTTTSPVATVLVDPDDAPAVAAAGAADELALVLLERAG</sequence>